<dbReference type="EMBL" id="UGNV01000001">
    <property type="protein sequence ID" value="STX30174.1"/>
    <property type="molecule type" value="Genomic_DNA"/>
</dbReference>
<dbReference type="InterPro" id="IPR001938">
    <property type="entry name" value="Thaumatin"/>
</dbReference>
<keyword evidence="3" id="KW-1185">Reference proteome</keyword>
<accession>A0A378ICZ9</accession>
<dbReference type="PANTHER" id="PTHR31013">
    <property type="entry name" value="THAUMATIN FAMILY PROTEIN-RELATED"/>
    <property type="match status" value="1"/>
</dbReference>
<dbReference type="Proteomes" id="UP000254968">
    <property type="component" value="Unassembled WGS sequence"/>
</dbReference>
<protein>
    <submittedName>
        <fullName evidence="2">Thaumatin family</fullName>
    </submittedName>
</protein>
<evidence type="ECO:0000256" key="1">
    <source>
        <dbReference type="SAM" id="SignalP"/>
    </source>
</evidence>
<feature type="signal peptide" evidence="1">
    <location>
        <begin position="1"/>
        <end position="20"/>
    </location>
</feature>
<dbReference type="SUPFAM" id="SSF49870">
    <property type="entry name" value="Osmotin, thaumatin-like protein"/>
    <property type="match status" value="1"/>
</dbReference>
<proteinExistence type="predicted"/>
<evidence type="ECO:0000313" key="2">
    <source>
        <dbReference type="EMBL" id="STX30174.1"/>
    </source>
</evidence>
<dbReference type="AlphaFoldDB" id="A0A378ICZ9"/>
<feature type="chain" id="PRO_5017086988" evidence="1">
    <location>
        <begin position="21"/>
        <end position="514"/>
    </location>
</feature>
<dbReference type="PROSITE" id="PS51367">
    <property type="entry name" value="THAUMATIN_2"/>
    <property type="match status" value="1"/>
</dbReference>
<reference evidence="2 3" key="1">
    <citation type="submission" date="2018-06" db="EMBL/GenBank/DDBJ databases">
        <authorList>
            <consortium name="Pathogen Informatics"/>
            <person name="Doyle S."/>
        </authorList>
    </citation>
    <scope>NUCLEOTIDE SEQUENCE [LARGE SCALE GENOMIC DNA]</scope>
    <source>
        <strain evidence="2 3">NCTC13315</strain>
    </source>
</reference>
<name>A0A378ICZ9_9GAMM</name>
<dbReference type="OrthoDB" id="7052745at2"/>
<dbReference type="Gene3D" id="2.60.110.10">
    <property type="entry name" value="Thaumatin"/>
    <property type="match status" value="1"/>
</dbReference>
<keyword evidence="1" id="KW-0732">Signal</keyword>
<organism evidence="2 3">
    <name type="scientific">Legionella beliardensis</name>
    <dbReference type="NCBI Taxonomy" id="91822"/>
    <lineage>
        <taxon>Bacteria</taxon>
        <taxon>Pseudomonadati</taxon>
        <taxon>Pseudomonadota</taxon>
        <taxon>Gammaproteobacteria</taxon>
        <taxon>Legionellales</taxon>
        <taxon>Legionellaceae</taxon>
        <taxon>Legionella</taxon>
    </lineage>
</organism>
<gene>
    <name evidence="2" type="ORF">NCTC13315_02739</name>
</gene>
<evidence type="ECO:0000313" key="3">
    <source>
        <dbReference type="Proteomes" id="UP000254968"/>
    </source>
</evidence>
<dbReference type="RefSeq" id="WP_115303896.1">
    <property type="nucleotide sequence ID" value="NZ_CAAAHO010000005.1"/>
</dbReference>
<dbReference type="InterPro" id="IPR037176">
    <property type="entry name" value="Osmotin/thaumatin-like_sf"/>
</dbReference>
<dbReference type="PANTHER" id="PTHR31013:SF2">
    <property type="entry name" value="THAUMATIN-LIKE PROTEIN"/>
    <property type="match status" value="1"/>
</dbReference>
<sequence length="514" mass="55399">MTIKKILLLGLIFFTKAAFAGVVPPTSEQTSRLRITNQCNNPIWIQQDYIHTTQDPIVVQIPQGQAYDYTIPDIGLAATRFWPKVNCNQYGYDCRLGESTAVPDAIARGIQHGPFAPDINSKFEATWGCLQAIFDKNPNLCATNPSAPSTHLNTETWWNGSAVDGYTLPYNIVVKKDESSCKDIVTGQVITNPGVNCSKLSVDFCPRDENLSTNGRFNTINGIDVTHVNLQWVDRVTQAPIGCFSPCAKMTTAQGSENGNRAGGWSDILGGLTPPSPQAQMYCCPTPPVSSEACSAGVAPNSAYSISVHTKQQCDAYTYAYDDAKGLARCGAQTQFEVVFCPNSNPTVPSVSMTMFIPTGVSLQVDGKLVSNNQVVLIKNGSTISLTGTPNSFCNVNVNTQQQASGASGDLCSKLAFDNTAKSIRYLGDKPSTSYILGIPRGMSVTINNQVIRWDSPNKTVQLAQGVTTIEITGTTKIIRRCPVTLKGESLTWPAIKDCQGLVNSGGVLYFPAF</sequence>